<dbReference type="InterPro" id="IPR012902">
    <property type="entry name" value="N_methyl_site"/>
</dbReference>
<keyword evidence="3" id="KW-1185">Reference proteome</keyword>
<dbReference type="SUPFAM" id="SSF54523">
    <property type="entry name" value="Pili subunits"/>
    <property type="match status" value="1"/>
</dbReference>
<dbReference type="AlphaFoldDB" id="A0AAF0CSA8"/>
<keyword evidence="1" id="KW-0472">Membrane</keyword>
<evidence type="ECO:0000313" key="2">
    <source>
        <dbReference type="EMBL" id="WED67117.1"/>
    </source>
</evidence>
<name>A0AAF0CSA8_9BACT</name>
<sequence length="199" mass="20166">MLPSSRSRTGFTLIELLVVIGVIAVIASIVGVGLSGGSEGAALTSAREIMQAQLTAARSQAALRGYPGAVVIVADTDDPDRYLRHVAVAVVDASGTFTVLHDGANLPGEVRVREPGDGSTLLAGPQLVAVDPGAVAIPCYLVSFDPHGGLTGAGGGEIWLAVAQRRADGVIFPPEAPAVGLAISRYGAVVAFEEGDANE</sequence>
<dbReference type="EMBL" id="CP119075">
    <property type="protein sequence ID" value="WED67117.1"/>
    <property type="molecule type" value="Genomic_DNA"/>
</dbReference>
<proteinExistence type="predicted"/>
<dbReference type="Proteomes" id="UP001218638">
    <property type="component" value="Chromosome"/>
</dbReference>
<reference evidence="2" key="1">
    <citation type="submission" date="2023-03" db="EMBL/GenBank/DDBJ databases">
        <title>Lomoglobus Profundus gen. nov., sp. nov., a novel member of the phylum Verrucomicrobia, isolated from deep-marine sediment of South China Sea.</title>
        <authorList>
            <person name="Ahmad T."/>
            <person name="Ishaq S.E."/>
            <person name="Wang F."/>
        </authorList>
    </citation>
    <scope>NUCLEOTIDE SEQUENCE</scope>
    <source>
        <strain evidence="2">LMO-M01</strain>
    </source>
</reference>
<feature type="transmembrane region" description="Helical" evidence="1">
    <location>
        <begin position="12"/>
        <end position="34"/>
    </location>
</feature>
<evidence type="ECO:0000256" key="1">
    <source>
        <dbReference type="SAM" id="Phobius"/>
    </source>
</evidence>
<gene>
    <name evidence="2" type="ORF">PXH66_09665</name>
</gene>
<protein>
    <submittedName>
        <fullName evidence="2">Prepilin-type N-terminal cleavage/methylation domain-containing protein</fullName>
    </submittedName>
</protein>
<dbReference type="Pfam" id="PF07963">
    <property type="entry name" value="N_methyl"/>
    <property type="match status" value="1"/>
</dbReference>
<dbReference type="Gene3D" id="3.30.700.10">
    <property type="entry name" value="Glycoprotein, Type 4 Pilin"/>
    <property type="match status" value="1"/>
</dbReference>
<dbReference type="PROSITE" id="PS00409">
    <property type="entry name" value="PROKAR_NTER_METHYL"/>
    <property type="match status" value="1"/>
</dbReference>
<dbReference type="NCBIfam" id="TIGR02532">
    <property type="entry name" value="IV_pilin_GFxxxE"/>
    <property type="match status" value="1"/>
</dbReference>
<dbReference type="KEGG" id="slom:PXH66_09665"/>
<keyword evidence="1" id="KW-0812">Transmembrane</keyword>
<dbReference type="RefSeq" id="WP_330931380.1">
    <property type="nucleotide sequence ID" value="NZ_CP119075.1"/>
</dbReference>
<accession>A0AAF0CSA8</accession>
<evidence type="ECO:0000313" key="3">
    <source>
        <dbReference type="Proteomes" id="UP001218638"/>
    </source>
</evidence>
<keyword evidence="1" id="KW-1133">Transmembrane helix</keyword>
<dbReference type="InterPro" id="IPR045584">
    <property type="entry name" value="Pilin-like"/>
</dbReference>
<organism evidence="2 3">
    <name type="scientific">Synoicihabitans lomoniglobus</name>
    <dbReference type="NCBI Taxonomy" id="2909285"/>
    <lineage>
        <taxon>Bacteria</taxon>
        <taxon>Pseudomonadati</taxon>
        <taxon>Verrucomicrobiota</taxon>
        <taxon>Opitutia</taxon>
        <taxon>Opitutales</taxon>
        <taxon>Opitutaceae</taxon>
        <taxon>Synoicihabitans</taxon>
    </lineage>
</organism>